<reference evidence="1 2" key="1">
    <citation type="submission" date="2016-10" db="EMBL/GenBank/DDBJ databases">
        <authorList>
            <person name="de Groot N.N."/>
        </authorList>
    </citation>
    <scope>NUCLEOTIDE SEQUENCE [LARGE SCALE GENOMIC DNA]</scope>
    <source>
        <strain evidence="1 2">DSM 18610</strain>
    </source>
</reference>
<organism evidence="1 2">
    <name type="scientific">Pedobacter rhizosphaerae</name>
    <dbReference type="NCBI Taxonomy" id="390241"/>
    <lineage>
        <taxon>Bacteria</taxon>
        <taxon>Pseudomonadati</taxon>
        <taxon>Bacteroidota</taxon>
        <taxon>Sphingobacteriia</taxon>
        <taxon>Sphingobacteriales</taxon>
        <taxon>Sphingobacteriaceae</taxon>
        <taxon>Pedobacter</taxon>
    </lineage>
</organism>
<accession>A0A1H9QJR2</accession>
<dbReference type="EMBL" id="FOGG01000012">
    <property type="protein sequence ID" value="SER60736.1"/>
    <property type="molecule type" value="Genomic_DNA"/>
</dbReference>
<gene>
    <name evidence="1" type="ORF">SAMN04488023_11225</name>
</gene>
<protein>
    <submittedName>
        <fullName evidence="1">Uncharacterized protein</fullName>
    </submittedName>
</protein>
<proteinExistence type="predicted"/>
<evidence type="ECO:0000313" key="2">
    <source>
        <dbReference type="Proteomes" id="UP000199572"/>
    </source>
</evidence>
<dbReference type="AlphaFoldDB" id="A0A1H9QJR2"/>
<sequence>MYTKITRKEEVELVSNCLLAFEDISEWTIDLSDSDNVLRIAAHTEIGSAVHHSLNTAGVKSTLMEVFQN</sequence>
<keyword evidence="2" id="KW-1185">Reference proteome</keyword>
<dbReference type="Proteomes" id="UP000199572">
    <property type="component" value="Unassembled WGS sequence"/>
</dbReference>
<evidence type="ECO:0000313" key="1">
    <source>
        <dbReference type="EMBL" id="SER60736.1"/>
    </source>
</evidence>
<name>A0A1H9QJR2_9SPHI</name>